<dbReference type="Pfam" id="PF01203">
    <property type="entry name" value="T2SSN"/>
    <property type="match status" value="1"/>
</dbReference>
<evidence type="ECO:0000313" key="12">
    <source>
        <dbReference type="Proteomes" id="UP000555836"/>
    </source>
</evidence>
<feature type="non-terminal residue" evidence="11">
    <location>
        <position position="1"/>
    </location>
</feature>
<dbReference type="AlphaFoldDB" id="A0A7Y0S0Z4"/>
<reference evidence="11 12" key="1">
    <citation type="submission" date="2020-04" db="EMBL/GenBank/DDBJ databases">
        <title>Whole-genome sequencing of Vibrio spp. from China reveals different genetic environments of blaCTX-M-14 among diverse lineages.</title>
        <authorList>
            <person name="Zheng Z."/>
            <person name="Ye L."/>
            <person name="Chen S."/>
        </authorList>
    </citation>
    <scope>NUCLEOTIDE SEQUENCE [LARGE SCALE GENOMIC DNA]</scope>
    <source>
        <strain evidence="11 12">Vb0574</strain>
    </source>
</reference>
<evidence type="ECO:0000256" key="5">
    <source>
        <dbReference type="ARBA" id="ARBA00022475"/>
    </source>
</evidence>
<comment type="caution">
    <text evidence="11">The sequence shown here is derived from an EMBL/GenBank/DDBJ whole genome shotgun (WGS) entry which is preliminary data.</text>
</comment>
<dbReference type="GO" id="GO:0005886">
    <property type="term" value="C:plasma membrane"/>
    <property type="evidence" value="ECO:0007669"/>
    <property type="project" value="UniProtKB-SubCell"/>
</dbReference>
<dbReference type="EMBL" id="JABCLD010000244">
    <property type="protein sequence ID" value="NMU24389.1"/>
    <property type="molecule type" value="Genomic_DNA"/>
</dbReference>
<keyword evidence="5" id="KW-1003">Cell membrane</keyword>
<dbReference type="GO" id="GO:0015627">
    <property type="term" value="C:type II protein secretion system complex"/>
    <property type="evidence" value="ECO:0007669"/>
    <property type="project" value="InterPro"/>
</dbReference>
<evidence type="ECO:0000256" key="8">
    <source>
        <dbReference type="ARBA" id="ARBA00022927"/>
    </source>
</evidence>
<dbReference type="InterPro" id="IPR022792">
    <property type="entry name" value="T2SS_protein-GspN"/>
</dbReference>
<keyword evidence="8" id="KW-0653">Protein transport</keyword>
<comment type="similarity">
    <text evidence="2">Belongs to the GSP N family.</text>
</comment>
<evidence type="ECO:0000256" key="4">
    <source>
        <dbReference type="ARBA" id="ARBA00022448"/>
    </source>
</evidence>
<proteinExistence type="inferred from homology"/>
<evidence type="ECO:0000256" key="7">
    <source>
        <dbReference type="ARBA" id="ARBA00022692"/>
    </source>
</evidence>
<organism evidence="11 12">
    <name type="scientific">Vibrio parahaemolyticus</name>
    <dbReference type="NCBI Taxonomy" id="670"/>
    <lineage>
        <taxon>Bacteria</taxon>
        <taxon>Pseudomonadati</taxon>
        <taxon>Pseudomonadota</taxon>
        <taxon>Gammaproteobacteria</taxon>
        <taxon>Vibrionales</taxon>
        <taxon>Vibrionaceae</taxon>
        <taxon>Vibrio</taxon>
    </lineage>
</organism>
<evidence type="ECO:0000313" key="11">
    <source>
        <dbReference type="EMBL" id="NMU24389.1"/>
    </source>
</evidence>
<evidence type="ECO:0000256" key="10">
    <source>
        <dbReference type="ARBA" id="ARBA00030772"/>
    </source>
</evidence>
<sequence length="118" mass="12900">QLELNIRHATYAAPWCKNGEGTLVWNASGIQSPVGSLELGPVIADINCQDSALTATGEQSSKQVSAAFSAELMPNQRYSTKAWFKPGAEFPSSMGEQLKWLGKPNAQGQYEFNYQGRF</sequence>
<dbReference type="Proteomes" id="UP000555836">
    <property type="component" value="Unassembled WGS sequence"/>
</dbReference>
<dbReference type="GO" id="GO:0015628">
    <property type="term" value="P:protein secretion by the type II secretion system"/>
    <property type="evidence" value="ECO:0007669"/>
    <property type="project" value="InterPro"/>
</dbReference>
<evidence type="ECO:0000256" key="3">
    <source>
        <dbReference type="ARBA" id="ARBA00021563"/>
    </source>
</evidence>
<evidence type="ECO:0000256" key="6">
    <source>
        <dbReference type="ARBA" id="ARBA00022519"/>
    </source>
</evidence>
<name>A0A7Y0S0Z4_VIBPH</name>
<keyword evidence="4" id="KW-0813">Transport</keyword>
<evidence type="ECO:0000256" key="2">
    <source>
        <dbReference type="ARBA" id="ARBA00007208"/>
    </source>
</evidence>
<protein>
    <recommendedName>
        <fullName evidence="3">Type II secretion system protein N</fullName>
    </recommendedName>
    <alternativeName>
        <fullName evidence="10">General secretion pathway protein N</fullName>
    </alternativeName>
</protein>
<keyword evidence="9" id="KW-0472">Membrane</keyword>
<gene>
    <name evidence="11" type="ORF">HKB21_01965</name>
</gene>
<accession>A0A7Y0S0Z4</accession>
<comment type="subcellular location">
    <subcellularLocation>
        <location evidence="1">Cell inner membrane</location>
    </subcellularLocation>
</comment>
<keyword evidence="7" id="KW-0812">Transmembrane</keyword>
<keyword evidence="6" id="KW-0997">Cell inner membrane</keyword>
<evidence type="ECO:0000256" key="9">
    <source>
        <dbReference type="ARBA" id="ARBA00023136"/>
    </source>
</evidence>
<evidence type="ECO:0000256" key="1">
    <source>
        <dbReference type="ARBA" id="ARBA00004533"/>
    </source>
</evidence>